<sequence>MDSLPFPSAVVVWLDPRRPDFGVKLVEDVPEALYSLHRHGLEEAIRGPQSGLWKSAAGALVQAEVDPSPSNLRVAYEAFLQLAKCVAPVPTKIRKVVCPRAPRERIASFFSMA</sequence>
<gene>
    <name evidence="1" type="ORF">ABS772_00310</name>
</gene>
<evidence type="ECO:0000313" key="1">
    <source>
        <dbReference type="EMBL" id="MER2248344.1"/>
    </source>
</evidence>
<name>A0ABV1QG38_9HYPH</name>
<dbReference type="Proteomes" id="UP001480955">
    <property type="component" value="Unassembled WGS sequence"/>
</dbReference>
<organism evidence="1 2">
    <name type="scientific">Methylorubrum podarium</name>
    <dbReference type="NCBI Taxonomy" id="200476"/>
    <lineage>
        <taxon>Bacteria</taxon>
        <taxon>Pseudomonadati</taxon>
        <taxon>Pseudomonadota</taxon>
        <taxon>Alphaproteobacteria</taxon>
        <taxon>Hyphomicrobiales</taxon>
        <taxon>Methylobacteriaceae</taxon>
        <taxon>Methylorubrum</taxon>
    </lineage>
</organism>
<comment type="caution">
    <text evidence="1">The sequence shown here is derived from an EMBL/GenBank/DDBJ whole genome shotgun (WGS) entry which is preliminary data.</text>
</comment>
<dbReference type="RefSeq" id="WP_350391615.1">
    <property type="nucleotide sequence ID" value="NZ_JBELQE010000006.1"/>
</dbReference>
<proteinExistence type="predicted"/>
<evidence type="ECO:0000313" key="2">
    <source>
        <dbReference type="Proteomes" id="UP001480955"/>
    </source>
</evidence>
<accession>A0ABV1QG38</accession>
<dbReference type="EMBL" id="JBELQE010000006">
    <property type="protein sequence ID" value="MER2248344.1"/>
    <property type="molecule type" value="Genomic_DNA"/>
</dbReference>
<protein>
    <submittedName>
        <fullName evidence="1">Uncharacterized protein</fullName>
    </submittedName>
</protein>
<reference evidence="1 2" key="1">
    <citation type="submission" date="2024-06" db="EMBL/GenBank/DDBJ databases">
        <authorList>
            <person name="Campbell A.G."/>
        </authorList>
    </citation>
    <scope>NUCLEOTIDE SEQUENCE [LARGE SCALE GENOMIC DNA]</scope>
    <source>
        <strain evidence="1 2">EM12</strain>
    </source>
</reference>
<keyword evidence="2" id="KW-1185">Reference proteome</keyword>